<dbReference type="EMBL" id="JASTZZ010000001">
    <property type="protein sequence ID" value="MDT7509018.1"/>
    <property type="molecule type" value="Genomic_DNA"/>
</dbReference>
<dbReference type="Proteomes" id="UP001529481">
    <property type="component" value="Unassembled WGS sequence"/>
</dbReference>
<feature type="transmembrane region" description="Helical" evidence="2">
    <location>
        <begin position="360"/>
        <end position="393"/>
    </location>
</feature>
<evidence type="ECO:0000313" key="4">
    <source>
        <dbReference type="EMBL" id="MDT7509018.1"/>
    </source>
</evidence>
<keyword evidence="2" id="KW-0812">Transmembrane</keyword>
<keyword evidence="2" id="KW-0472">Membrane</keyword>
<reference evidence="5" key="1">
    <citation type="submission" date="2023-07" db="EMBL/GenBank/DDBJ databases">
        <title>Bifidobacterium spp. in honeybee.</title>
        <authorList>
            <person name="Olofsson T."/>
        </authorList>
    </citation>
    <scope>NUCLEOTIDE SEQUENCE [LARGE SCALE GENOMIC DNA]</scope>
    <source>
        <strain evidence="5">H1HS16N</strain>
    </source>
</reference>
<feature type="transmembrane region" description="Helical" evidence="2">
    <location>
        <begin position="305"/>
        <end position="324"/>
    </location>
</feature>
<dbReference type="InterPro" id="IPR046481">
    <property type="entry name" value="DUF6574"/>
</dbReference>
<proteinExistence type="predicted"/>
<dbReference type="RefSeq" id="WP_313838504.1">
    <property type="nucleotide sequence ID" value="NZ_JASTZZ010000001.1"/>
</dbReference>
<feature type="domain" description="Zinc-ribbon" evidence="3">
    <location>
        <begin position="3"/>
        <end position="24"/>
    </location>
</feature>
<feature type="transmembrane region" description="Helical" evidence="2">
    <location>
        <begin position="206"/>
        <end position="227"/>
    </location>
</feature>
<evidence type="ECO:0000256" key="1">
    <source>
        <dbReference type="SAM" id="MobiDB-lite"/>
    </source>
</evidence>
<dbReference type="Pfam" id="PF20214">
    <property type="entry name" value="DUF6574"/>
    <property type="match status" value="1"/>
</dbReference>
<gene>
    <name evidence="4" type="ORF">QRX41_02610</name>
</gene>
<feature type="transmembrane region" description="Helical" evidence="2">
    <location>
        <begin position="263"/>
        <end position="284"/>
    </location>
</feature>
<comment type="caution">
    <text evidence="4">The sequence shown here is derived from an EMBL/GenBank/DDBJ whole genome shotgun (WGS) entry which is preliminary data.</text>
</comment>
<organism evidence="4 5">
    <name type="scientific">Bifidobacterium kimbladii</name>
    <dbReference type="NCBI Taxonomy" id="1293826"/>
    <lineage>
        <taxon>Bacteria</taxon>
        <taxon>Bacillati</taxon>
        <taxon>Actinomycetota</taxon>
        <taxon>Actinomycetes</taxon>
        <taxon>Bifidobacteriales</taxon>
        <taxon>Bifidobacteriaceae</taxon>
        <taxon>Bifidobacterium</taxon>
    </lineage>
</organism>
<dbReference type="InterPro" id="IPR026870">
    <property type="entry name" value="Zinc_ribbon_dom"/>
</dbReference>
<evidence type="ECO:0000256" key="2">
    <source>
        <dbReference type="SAM" id="Phobius"/>
    </source>
</evidence>
<protein>
    <submittedName>
        <fullName evidence="4">Zinc-ribbon domain-containing protein</fullName>
    </submittedName>
</protein>
<evidence type="ECO:0000313" key="5">
    <source>
        <dbReference type="Proteomes" id="UP001529481"/>
    </source>
</evidence>
<keyword evidence="2" id="KW-1133">Transmembrane helix</keyword>
<feature type="region of interest" description="Disordered" evidence="1">
    <location>
        <begin position="25"/>
        <end position="176"/>
    </location>
</feature>
<feature type="transmembrane region" description="Helical" evidence="2">
    <location>
        <begin position="330"/>
        <end position="348"/>
    </location>
</feature>
<dbReference type="Pfam" id="PF13240">
    <property type="entry name" value="Zn_Ribbon_1"/>
    <property type="match status" value="1"/>
</dbReference>
<accession>A0ABU3KF33</accession>
<feature type="compositionally biased region" description="Polar residues" evidence="1">
    <location>
        <begin position="38"/>
        <end position="57"/>
    </location>
</feature>
<name>A0ABU3KF33_9BIFI</name>
<keyword evidence="5" id="KW-1185">Reference proteome</keyword>
<feature type="compositionally biased region" description="Low complexity" evidence="1">
    <location>
        <begin position="165"/>
        <end position="176"/>
    </location>
</feature>
<feature type="compositionally biased region" description="Polar residues" evidence="1">
    <location>
        <begin position="71"/>
        <end position="93"/>
    </location>
</feature>
<feature type="compositionally biased region" description="Polar residues" evidence="1">
    <location>
        <begin position="107"/>
        <end position="120"/>
    </location>
</feature>
<feature type="compositionally biased region" description="Low complexity" evidence="1">
    <location>
        <begin position="132"/>
        <end position="157"/>
    </location>
</feature>
<sequence>MKKCTSCQAENPDSAKFCRKCGKPFAKQEQDAPAPGATTDSTEQSEAQQKPGEQTETQPKEGLTTDAGVPNNPSSGLPQPASNPSEQSGQPGPTSGVHPTPVPGAQPPQNINVQSQSPLGQPSPDARYSAGQSTQPFPQAQPTQPTQQFQQAQATQPNQPPLQQPMPGAAPGMAPVQQTVPTQSRLFFNWLLAALKKPSLRMIKPAWYACIPIFVEAMIISLLVTIWESRTVSAVSHAFSPVTSIFGYSSSSASSGSSGNFGFFFRGFIAVAFVLYVMTLSIFIGKKIYGDPDGFRQAHDAFAQIIIPFAILHLVLVLLSLVGASVVAGVIFLFSVGFMSAVPSYLIATSRNTHKLDSFWLWLIFMVVAFLIFLLVMIIFISIAGEAFMSAIFSLS</sequence>
<evidence type="ECO:0000259" key="3">
    <source>
        <dbReference type="Pfam" id="PF13240"/>
    </source>
</evidence>